<feature type="domain" description="CYTH" evidence="2">
    <location>
        <begin position="4"/>
        <end position="189"/>
    </location>
</feature>
<dbReference type="PROSITE" id="PS51707">
    <property type="entry name" value="CYTH"/>
    <property type="match status" value="1"/>
</dbReference>
<feature type="compositionally biased region" description="Basic and acidic residues" evidence="1">
    <location>
        <begin position="78"/>
        <end position="87"/>
    </location>
</feature>
<dbReference type="RefSeq" id="WP_224123312.1">
    <property type="nucleotide sequence ID" value="NZ_JAIQZJ010000006.1"/>
</dbReference>
<dbReference type="Gene3D" id="1.40.20.10">
    <property type="entry name" value="CHAD domain"/>
    <property type="match status" value="1"/>
</dbReference>
<dbReference type="PANTHER" id="PTHR39339:SF1">
    <property type="entry name" value="CHAD DOMAIN-CONTAINING PROTEIN"/>
    <property type="match status" value="1"/>
</dbReference>
<dbReference type="PROSITE" id="PS51708">
    <property type="entry name" value="CHAD"/>
    <property type="match status" value="1"/>
</dbReference>
<comment type="caution">
    <text evidence="4">The sequence shown here is derived from an EMBL/GenBank/DDBJ whole genome shotgun (WGS) entry which is preliminary data.</text>
</comment>
<gene>
    <name evidence="4" type="ORF">K8U61_12275</name>
</gene>
<evidence type="ECO:0000259" key="2">
    <source>
        <dbReference type="PROSITE" id="PS51707"/>
    </source>
</evidence>
<proteinExistence type="predicted"/>
<dbReference type="Gene3D" id="2.40.320.10">
    <property type="entry name" value="Hypothetical Protein Pfu-838710-001"/>
    <property type="match status" value="1"/>
</dbReference>
<dbReference type="PANTHER" id="PTHR39339">
    <property type="entry name" value="SLR1444 PROTEIN"/>
    <property type="match status" value="1"/>
</dbReference>
<dbReference type="EMBL" id="JAIQZJ010000006">
    <property type="protein sequence ID" value="MBZ5738944.1"/>
    <property type="molecule type" value="Genomic_DNA"/>
</dbReference>
<reference evidence="4 5" key="1">
    <citation type="submission" date="2021-09" db="EMBL/GenBank/DDBJ databases">
        <title>Whole genome sequence of Nocardioides sp. GBK3QG-3.</title>
        <authorList>
            <person name="Tuo L."/>
        </authorList>
    </citation>
    <scope>NUCLEOTIDE SEQUENCE [LARGE SCALE GENOMIC DNA]</scope>
    <source>
        <strain evidence="4 5">GBK3QG-3</strain>
    </source>
</reference>
<dbReference type="InterPro" id="IPR007899">
    <property type="entry name" value="CHAD_dom"/>
</dbReference>
<evidence type="ECO:0000313" key="5">
    <source>
        <dbReference type="Proteomes" id="UP000780875"/>
    </source>
</evidence>
<dbReference type="SUPFAM" id="SSF55154">
    <property type="entry name" value="CYTH-like phosphatases"/>
    <property type="match status" value="1"/>
</dbReference>
<dbReference type="InterPro" id="IPR033469">
    <property type="entry name" value="CYTH-like_dom_sf"/>
</dbReference>
<dbReference type="Pfam" id="PF01928">
    <property type="entry name" value="CYTH"/>
    <property type="match status" value="1"/>
</dbReference>
<evidence type="ECO:0000313" key="4">
    <source>
        <dbReference type="EMBL" id="MBZ5738944.1"/>
    </source>
</evidence>
<dbReference type="Pfam" id="PF05235">
    <property type="entry name" value="CHAD"/>
    <property type="match status" value="1"/>
</dbReference>
<dbReference type="SMART" id="SM01118">
    <property type="entry name" value="CYTH"/>
    <property type="match status" value="1"/>
</dbReference>
<dbReference type="InterPro" id="IPR038186">
    <property type="entry name" value="CHAD_dom_sf"/>
</dbReference>
<dbReference type="InterPro" id="IPR023577">
    <property type="entry name" value="CYTH_domain"/>
</dbReference>
<name>A0ABS7UDL8_9ACTN</name>
<organism evidence="4 5">
    <name type="scientific">Nocardioides mangrovi</name>
    <dbReference type="NCBI Taxonomy" id="2874580"/>
    <lineage>
        <taxon>Bacteria</taxon>
        <taxon>Bacillati</taxon>
        <taxon>Actinomycetota</taxon>
        <taxon>Actinomycetes</taxon>
        <taxon>Propionibacteriales</taxon>
        <taxon>Nocardioidaceae</taxon>
        <taxon>Nocardioides</taxon>
    </lineage>
</organism>
<evidence type="ECO:0000259" key="3">
    <source>
        <dbReference type="PROSITE" id="PS51708"/>
    </source>
</evidence>
<dbReference type="CDD" id="cd07374">
    <property type="entry name" value="CYTH-like_Pase"/>
    <property type="match status" value="1"/>
</dbReference>
<protein>
    <submittedName>
        <fullName evidence="4">CYTH and CHAD domain-containing protein</fullName>
    </submittedName>
</protein>
<feature type="region of interest" description="Disordered" evidence="1">
    <location>
        <begin position="67"/>
        <end position="93"/>
    </location>
</feature>
<dbReference type="Proteomes" id="UP000780875">
    <property type="component" value="Unassembled WGS sequence"/>
</dbReference>
<dbReference type="SMART" id="SM00880">
    <property type="entry name" value="CHAD"/>
    <property type="match status" value="1"/>
</dbReference>
<keyword evidence="5" id="KW-1185">Reference proteome</keyword>
<accession>A0ABS7UDL8</accession>
<sequence length="496" mass="54756">MRPHHEIETTFAPGEDATVPDLTVVDGVDEVRDAGTVLLEAVYHDTPDLRLERAGVSLRRRTGGEDEGWHLKVPAGTGRDEYARPLDDASTPPRSLSDLALGWTRGAALGPVATITTERRRLHLLGPEGDVLAELADDRVRADREAWREWEVELVLGDADLLAAVAAELADRGVRRAAVTRKIERALGSAVPVPPRLRKPKRDRPVARLVHRRLAEQVDALAREDVGARLARDEAVHQVRVASRRLRALLGTFGPVLEHAATEPVRVELHWLAGALGSARDGAVVHERLRALVAQEPEDRLHGPVLERLRTTYADRGKDELRSVLTSERYLSLRGRLERLAADPPWTEAADAPARDVVPGLLRQEVRRFRKRQRVASREGSGPHELHDVRKAAKRLRYAAEAVEPVAGRAAHRLADDAQRIASHLGDLQDAAVTITELRALALAAERAGEPSFTYGVLLAREEARAARLESDYWAWDTLDMLKSGTRSAGIAVREK</sequence>
<feature type="domain" description="CHAD" evidence="3">
    <location>
        <begin position="203"/>
        <end position="481"/>
    </location>
</feature>
<evidence type="ECO:0000256" key="1">
    <source>
        <dbReference type="SAM" id="MobiDB-lite"/>
    </source>
</evidence>